<dbReference type="PROSITE" id="PS00876">
    <property type="entry name" value="IDO_1"/>
    <property type="match status" value="1"/>
</dbReference>
<sequence>MLLPIPVLEDYGLSPTHGFLPETPPLTRLPDPYYDKWETVAANLQAQVLSRRLRGVVDGLPVLSTSRLKGEAEWRRAYSLLCFITHAYIWGGDVPADRLPPSIAAPLLDIAAHLEVPPVATYAALCLWNFKPLFSDEPFDNLENLATVNTFTGSIDESWFYLVSVAIEARGAPILPLVLTAVTAARRGESATVARCLRAFAERLADLTTILQRMHESCDPRIFFHRIRPFLAGSKNMAEAGLPRGLLYDDGSAEPTYRQYSGGSNAQSSLIQFFDVALGIRHRPTGETAADDTSRDPDPNPRNNFIQEMRRYMPGPHARFLDDVSRIANIREYVDGHRDDRELCLAFDACLAMLSGFRDKHIAIVTRYIINPSREARAHSRSREPVARKRINLATASVHVQDRGHKGTGGTALIPFLKQARDETGEPAVEEWTKRFMRRKAGGEARADMLFGRPDHADKANVDVKGLAGSWTMDDDVGGICLV</sequence>
<name>A0A2A9P5D0_OPHUN</name>
<keyword evidence="6" id="KW-1185">Reference proteome</keyword>
<dbReference type="InterPro" id="IPR000898">
    <property type="entry name" value="Indolamine_dOase"/>
</dbReference>
<dbReference type="Proteomes" id="UP000037136">
    <property type="component" value="Unassembled WGS sequence"/>
</dbReference>
<comment type="caution">
    <text evidence="5">The sequence shown here is derived from an EMBL/GenBank/DDBJ whole genome shotgun (WGS) entry which is preliminary data.</text>
</comment>
<evidence type="ECO:0000313" key="6">
    <source>
        <dbReference type="Proteomes" id="UP000037136"/>
    </source>
</evidence>
<dbReference type="GO" id="GO:0020037">
    <property type="term" value="F:heme binding"/>
    <property type="evidence" value="ECO:0007669"/>
    <property type="project" value="InterPro"/>
</dbReference>
<dbReference type="EMBL" id="LAZP02000538">
    <property type="protein sequence ID" value="PFH56639.1"/>
    <property type="molecule type" value="Genomic_DNA"/>
</dbReference>
<keyword evidence="4" id="KW-0349">Heme</keyword>
<organism evidence="5 6">
    <name type="scientific">Ophiocordyceps unilateralis</name>
    <name type="common">Zombie-ant fungus</name>
    <name type="synonym">Torrubia unilateralis</name>
    <dbReference type="NCBI Taxonomy" id="268505"/>
    <lineage>
        <taxon>Eukaryota</taxon>
        <taxon>Fungi</taxon>
        <taxon>Dikarya</taxon>
        <taxon>Ascomycota</taxon>
        <taxon>Pezizomycotina</taxon>
        <taxon>Sordariomycetes</taxon>
        <taxon>Hypocreomycetidae</taxon>
        <taxon>Hypocreales</taxon>
        <taxon>Ophiocordycipitaceae</taxon>
        <taxon>Ophiocordyceps</taxon>
    </lineage>
</organism>
<feature type="binding site" description="proximal binding residue" evidence="4">
    <location>
        <position position="361"/>
    </location>
    <ligand>
        <name>heme b</name>
        <dbReference type="ChEBI" id="CHEBI:60344"/>
    </ligand>
    <ligandPart>
        <name>Fe</name>
        <dbReference type="ChEBI" id="CHEBI:18248"/>
    </ligandPart>
</feature>
<dbReference type="Pfam" id="PF01231">
    <property type="entry name" value="IDO"/>
    <property type="match status" value="1"/>
</dbReference>
<dbReference type="PANTHER" id="PTHR28657:SF5">
    <property type="entry name" value="INDOLEAMINE 2,3-DIOXYGENASE"/>
    <property type="match status" value="1"/>
</dbReference>
<gene>
    <name evidence="5" type="ORF">XA68_16207</name>
</gene>
<reference evidence="5 6" key="1">
    <citation type="journal article" date="2015" name="BMC Genomics">
        <title>Gene expression during zombie ant biting behavior reflects the complexity underlying fungal parasitic behavioral manipulation.</title>
        <authorList>
            <person name="de Bekker C."/>
            <person name="Ohm R.A."/>
            <person name="Loreto R.G."/>
            <person name="Sebastian A."/>
            <person name="Albert I."/>
            <person name="Merrow M."/>
            <person name="Brachmann A."/>
            <person name="Hughes D.P."/>
        </authorList>
    </citation>
    <scope>NUCLEOTIDE SEQUENCE [LARGE SCALE GENOMIC DNA]</scope>
    <source>
        <strain evidence="5 6">SC16a</strain>
    </source>
</reference>
<dbReference type="GO" id="GO:0046872">
    <property type="term" value="F:metal ion binding"/>
    <property type="evidence" value="ECO:0007669"/>
    <property type="project" value="UniProtKB-KW"/>
</dbReference>
<reference evidence="5 6" key="2">
    <citation type="journal article" date="2017" name="Sci. Rep.">
        <title>Ant-infecting Ophiocordyceps genomes reveal a high diversity of potential behavioral manipulation genes and a possible major role for enterotoxins.</title>
        <authorList>
            <person name="de Bekker C."/>
            <person name="Ohm R.A."/>
            <person name="Evans H.C."/>
            <person name="Brachmann A."/>
            <person name="Hughes D.P."/>
        </authorList>
    </citation>
    <scope>NUCLEOTIDE SEQUENCE [LARGE SCALE GENOMIC DNA]</scope>
    <source>
        <strain evidence="5 6">SC16a</strain>
    </source>
</reference>
<dbReference type="GO" id="GO:0033754">
    <property type="term" value="F:indoleamine 2,3-dioxygenase activity"/>
    <property type="evidence" value="ECO:0007669"/>
    <property type="project" value="TreeGrafter"/>
</dbReference>
<evidence type="ECO:0000256" key="1">
    <source>
        <dbReference type="ARBA" id="ARBA00007119"/>
    </source>
</evidence>
<dbReference type="InterPro" id="IPR037217">
    <property type="entry name" value="Trp/Indoleamine_2_3_dOase-like"/>
</dbReference>
<keyword evidence="2 4" id="KW-0479">Metal-binding</keyword>
<dbReference type="FunFam" id="1.20.58.480:FF:000004">
    <property type="entry name" value="Indoleamine 2,3-dioxygenase subfamily"/>
    <property type="match status" value="1"/>
</dbReference>
<comment type="similarity">
    <text evidence="1">Belongs to the indoleamine 2,3-dioxygenase family.</text>
</comment>
<protein>
    <recommendedName>
        <fullName evidence="7">Indoleamine 2,3-dioxygenase</fullName>
    </recommendedName>
</protein>
<dbReference type="STRING" id="268505.A0A2A9P5D0"/>
<evidence type="ECO:0000256" key="2">
    <source>
        <dbReference type="ARBA" id="ARBA00022723"/>
    </source>
</evidence>
<proteinExistence type="inferred from homology"/>
<evidence type="ECO:0000256" key="4">
    <source>
        <dbReference type="PIRSR" id="PIRSR600898-1"/>
    </source>
</evidence>
<evidence type="ECO:0008006" key="7">
    <source>
        <dbReference type="Google" id="ProtNLM"/>
    </source>
</evidence>
<evidence type="ECO:0000313" key="5">
    <source>
        <dbReference type="EMBL" id="PFH56639.1"/>
    </source>
</evidence>
<dbReference type="PANTHER" id="PTHR28657">
    <property type="entry name" value="INDOLEAMINE 2,3-DIOXYGENASE"/>
    <property type="match status" value="1"/>
</dbReference>
<dbReference type="SUPFAM" id="SSF140959">
    <property type="entry name" value="Indolic compounds 2,3-dioxygenase-like"/>
    <property type="match status" value="1"/>
</dbReference>
<dbReference type="OrthoDB" id="540174at2759"/>
<evidence type="ECO:0000256" key="3">
    <source>
        <dbReference type="ARBA" id="ARBA00023004"/>
    </source>
</evidence>
<dbReference type="GO" id="GO:0005737">
    <property type="term" value="C:cytoplasm"/>
    <property type="evidence" value="ECO:0007669"/>
    <property type="project" value="TreeGrafter"/>
</dbReference>
<dbReference type="GO" id="GO:0019441">
    <property type="term" value="P:L-tryptophan catabolic process to kynurenine"/>
    <property type="evidence" value="ECO:0007669"/>
    <property type="project" value="InterPro"/>
</dbReference>
<dbReference type="GO" id="GO:0034354">
    <property type="term" value="P:'de novo' NAD+ biosynthetic process from L-tryptophan"/>
    <property type="evidence" value="ECO:0007669"/>
    <property type="project" value="TreeGrafter"/>
</dbReference>
<dbReference type="Gene3D" id="1.20.58.480">
    <property type="match status" value="1"/>
</dbReference>
<accession>A0A2A9P5D0</accession>
<keyword evidence="3 4" id="KW-0408">Iron</keyword>
<dbReference type="AlphaFoldDB" id="A0A2A9P5D0"/>